<dbReference type="InterPro" id="IPR049712">
    <property type="entry name" value="Poly_export"/>
</dbReference>
<dbReference type="PANTHER" id="PTHR33619:SF3">
    <property type="entry name" value="POLYSACCHARIDE EXPORT PROTEIN GFCE-RELATED"/>
    <property type="match status" value="1"/>
</dbReference>
<evidence type="ECO:0000313" key="5">
    <source>
        <dbReference type="EMBL" id="MCJ1960699.1"/>
    </source>
</evidence>
<keyword evidence="1 2" id="KW-0732">Signal</keyword>
<dbReference type="Proteomes" id="UP001162802">
    <property type="component" value="Unassembled WGS sequence"/>
</dbReference>
<dbReference type="InterPro" id="IPR003715">
    <property type="entry name" value="Poly_export_N"/>
</dbReference>
<proteinExistence type="predicted"/>
<keyword evidence="6" id="KW-1185">Reference proteome</keyword>
<dbReference type="EMBL" id="JALHAT010000010">
    <property type="protein sequence ID" value="MCJ1960699.1"/>
    <property type="molecule type" value="Genomic_DNA"/>
</dbReference>
<dbReference type="Pfam" id="PF10531">
    <property type="entry name" value="SLBB"/>
    <property type="match status" value="1"/>
</dbReference>
<protein>
    <submittedName>
        <fullName evidence="5">Polysaccharide export protein</fullName>
    </submittedName>
</protein>
<evidence type="ECO:0000256" key="1">
    <source>
        <dbReference type="ARBA" id="ARBA00022729"/>
    </source>
</evidence>
<feature type="chain" id="PRO_5045758985" evidence="2">
    <location>
        <begin position="28"/>
        <end position="198"/>
    </location>
</feature>
<comment type="caution">
    <text evidence="5">The sequence shown here is derived from an EMBL/GenBank/DDBJ whole genome shotgun (WGS) entry which is preliminary data.</text>
</comment>
<evidence type="ECO:0000259" key="4">
    <source>
        <dbReference type="Pfam" id="PF10531"/>
    </source>
</evidence>
<dbReference type="InterPro" id="IPR019554">
    <property type="entry name" value="Soluble_ligand-bd"/>
</dbReference>
<dbReference type="Gene3D" id="3.10.560.10">
    <property type="entry name" value="Outer membrane lipoprotein wza domain like"/>
    <property type="match status" value="1"/>
</dbReference>
<feature type="signal peptide" evidence="2">
    <location>
        <begin position="1"/>
        <end position="27"/>
    </location>
</feature>
<evidence type="ECO:0000256" key="2">
    <source>
        <dbReference type="SAM" id="SignalP"/>
    </source>
</evidence>
<dbReference type="PROSITE" id="PS51257">
    <property type="entry name" value="PROKAR_LIPOPROTEIN"/>
    <property type="match status" value="1"/>
</dbReference>
<reference evidence="5" key="1">
    <citation type="submission" date="2022-03" db="EMBL/GenBank/DDBJ databases">
        <title>Identification of a novel bacterium isolated from mangrove sediments.</title>
        <authorList>
            <person name="Pan X."/>
        </authorList>
    </citation>
    <scope>NUCLEOTIDE SEQUENCE</scope>
    <source>
        <strain evidence="5">B2637</strain>
    </source>
</reference>
<feature type="domain" description="Soluble ligand binding" evidence="4">
    <location>
        <begin position="125"/>
        <end position="172"/>
    </location>
</feature>
<accession>A0ABT0ABY3</accession>
<dbReference type="PANTHER" id="PTHR33619">
    <property type="entry name" value="POLYSACCHARIDE EXPORT PROTEIN GFCE-RELATED"/>
    <property type="match status" value="1"/>
</dbReference>
<name>A0ABT0ABY3_9SPHN</name>
<evidence type="ECO:0000313" key="6">
    <source>
        <dbReference type="Proteomes" id="UP001162802"/>
    </source>
</evidence>
<organism evidence="5 6">
    <name type="scientific">Novosphingobium mangrovi</name>
    <name type="common">ex Hu et al. 2023</name>
    <dbReference type="NCBI Taxonomy" id="2930094"/>
    <lineage>
        <taxon>Bacteria</taxon>
        <taxon>Pseudomonadati</taxon>
        <taxon>Pseudomonadota</taxon>
        <taxon>Alphaproteobacteria</taxon>
        <taxon>Sphingomonadales</taxon>
        <taxon>Sphingomonadaceae</taxon>
        <taxon>Novosphingobium</taxon>
    </lineage>
</organism>
<gene>
    <name evidence="5" type="ORF">MTR65_08410</name>
</gene>
<sequence length="198" mass="21182">MTAPAPRRHLFAQTAVLVCTATAMALAGCASPTGSLPALAEMEAAPYQVAAGDKIHVAIQELQDASGDYVVEETGTISMPYVKTMPVAGLSYREIEQGIAGRLLSEGILVGQPVVNVRPIELRPFYVTGEVNRPGEFPYRHGMTVLAALSAAGGYTYRASTGKVSITRSVDGRDIIAKATEMTPIQPGDRIQVFERWF</sequence>
<feature type="domain" description="Polysaccharide export protein N-terminal" evidence="3">
    <location>
        <begin position="44"/>
        <end position="118"/>
    </location>
</feature>
<dbReference type="Pfam" id="PF02563">
    <property type="entry name" value="Poly_export"/>
    <property type="match status" value="1"/>
</dbReference>
<dbReference type="RefSeq" id="WP_243799093.1">
    <property type="nucleotide sequence ID" value="NZ_JALHAT010000010.1"/>
</dbReference>
<evidence type="ECO:0000259" key="3">
    <source>
        <dbReference type="Pfam" id="PF02563"/>
    </source>
</evidence>